<keyword evidence="3 5" id="KW-0520">NAD</keyword>
<dbReference type="InterPro" id="IPR022928">
    <property type="entry name" value="RNA_2'-PTrans_KptA"/>
</dbReference>
<dbReference type="HAMAP" id="MF_00299">
    <property type="entry name" value="KptA"/>
    <property type="match status" value="1"/>
</dbReference>
<organism evidence="6 7">
    <name type="scientific">Roseibium salinum</name>
    <dbReference type="NCBI Taxonomy" id="1604349"/>
    <lineage>
        <taxon>Bacteria</taxon>
        <taxon>Pseudomonadati</taxon>
        <taxon>Pseudomonadota</taxon>
        <taxon>Alphaproteobacteria</taxon>
        <taxon>Hyphomicrobiales</taxon>
        <taxon>Stappiaceae</taxon>
        <taxon>Roseibium</taxon>
    </lineage>
</organism>
<name>A0ABT3QXZ7_9HYPH</name>
<dbReference type="EMBL" id="JAPEVI010000003">
    <property type="protein sequence ID" value="MCX2721718.1"/>
    <property type="molecule type" value="Genomic_DNA"/>
</dbReference>
<keyword evidence="7" id="KW-1185">Reference proteome</keyword>
<proteinExistence type="inferred from homology"/>
<dbReference type="Pfam" id="PF01885">
    <property type="entry name" value="PTS_2-RNA"/>
    <property type="match status" value="1"/>
</dbReference>
<evidence type="ECO:0000256" key="3">
    <source>
        <dbReference type="ARBA" id="ARBA00023027"/>
    </source>
</evidence>
<dbReference type="EC" id="2.7.1.-" evidence="5"/>
<sequence length="179" mass="20234">MKTDISKRMSFWLRHRPEDAGIELTKDGWADVGELLRAFRETGLACRREHLERVVETNDKQRFEFSKDGTMIRARQGHSVRIDLGLEPSEPPARLFHGTAHRALPLILKEGLKPMNRHHVHLSSDFETAVKVGARHGKPVVLQIATCPMGLAGHVFYRTENGVWLTDAVPAKYLTPAPE</sequence>
<dbReference type="Gene3D" id="3.20.170.30">
    <property type="match status" value="1"/>
</dbReference>
<dbReference type="Proteomes" id="UP001300261">
    <property type="component" value="Unassembled WGS sequence"/>
</dbReference>
<dbReference type="InterPro" id="IPR042080">
    <property type="entry name" value="RNA_2'-PTrans_N"/>
</dbReference>
<comment type="function">
    <text evidence="4 5">Removes the 2'-phosphate from RNA via an intermediate in which the phosphate is ADP-ribosylated by NAD followed by a presumed transesterification to release the RNA and generate ADP-ribose 1''-2''-cyclic phosphate (APPR&gt;P). May function as an ADP-ribosylase.</text>
</comment>
<evidence type="ECO:0000256" key="5">
    <source>
        <dbReference type="HAMAP-Rule" id="MF_00299"/>
    </source>
</evidence>
<gene>
    <name evidence="5" type="primary">kptA</name>
    <name evidence="6" type="ORF">ON753_04750</name>
</gene>
<evidence type="ECO:0000313" key="7">
    <source>
        <dbReference type="Proteomes" id="UP001300261"/>
    </source>
</evidence>
<accession>A0ABT3QXZ7</accession>
<dbReference type="InterPro" id="IPR042081">
    <property type="entry name" value="RNA_2'-PTrans_C"/>
</dbReference>
<dbReference type="Gene3D" id="1.10.10.970">
    <property type="entry name" value="RNA 2'-phosphotransferase, Tpt1/KptA family, N-terminal domain"/>
    <property type="match status" value="1"/>
</dbReference>
<dbReference type="PANTHER" id="PTHR12684:SF2">
    <property type="entry name" value="TRNA 2'-PHOSPHOTRANSFERASE 1"/>
    <property type="match status" value="1"/>
</dbReference>
<dbReference type="PANTHER" id="PTHR12684">
    <property type="entry name" value="PUTATIVE PHOSPHOTRANSFERASE"/>
    <property type="match status" value="1"/>
</dbReference>
<keyword evidence="2 5" id="KW-0808">Transferase</keyword>
<evidence type="ECO:0000256" key="1">
    <source>
        <dbReference type="ARBA" id="ARBA00009836"/>
    </source>
</evidence>
<reference evidence="6 7" key="1">
    <citation type="journal article" date="2016" name="Int. J. Syst. Evol. Microbiol.">
        <title>Labrenzia salina sp. nov., isolated from the rhizosphere of the halophyte Arthrocnemum macrostachyum.</title>
        <authorList>
            <person name="Camacho M."/>
            <person name="Redondo-Gomez S."/>
            <person name="Rodriguez-Llorente I."/>
            <person name="Rohde M."/>
            <person name="Sproer C."/>
            <person name="Schumann P."/>
            <person name="Klenk H.P."/>
            <person name="Montero-Calasanz M.D.C."/>
        </authorList>
    </citation>
    <scope>NUCLEOTIDE SEQUENCE [LARGE SCALE GENOMIC DNA]</scope>
    <source>
        <strain evidence="6 7">DSM 29163</strain>
    </source>
</reference>
<evidence type="ECO:0000256" key="2">
    <source>
        <dbReference type="ARBA" id="ARBA00022679"/>
    </source>
</evidence>
<protein>
    <recommendedName>
        <fullName evidence="5">Probable RNA 2'-phosphotransferase</fullName>
        <ecNumber evidence="5">2.7.1.-</ecNumber>
    </recommendedName>
</protein>
<dbReference type="InterPro" id="IPR002745">
    <property type="entry name" value="Ptrans_KptA/Tpt1"/>
</dbReference>
<evidence type="ECO:0000256" key="4">
    <source>
        <dbReference type="ARBA" id="ARBA00025212"/>
    </source>
</evidence>
<comment type="caution">
    <text evidence="6">The sequence shown here is derived from an EMBL/GenBank/DDBJ whole genome shotgun (WGS) entry which is preliminary data.</text>
</comment>
<comment type="similarity">
    <text evidence="1 5">Belongs to the KptA/TPT1 family.</text>
</comment>
<dbReference type="RefSeq" id="WP_265961427.1">
    <property type="nucleotide sequence ID" value="NZ_JAPEVI010000003.1"/>
</dbReference>
<dbReference type="SUPFAM" id="SSF56399">
    <property type="entry name" value="ADP-ribosylation"/>
    <property type="match status" value="1"/>
</dbReference>
<evidence type="ECO:0000313" key="6">
    <source>
        <dbReference type="EMBL" id="MCX2721718.1"/>
    </source>
</evidence>